<evidence type="ECO:0000313" key="2">
    <source>
        <dbReference type="Proteomes" id="UP000887565"/>
    </source>
</evidence>
<accession>A0A915JM53</accession>
<dbReference type="InterPro" id="IPR004088">
    <property type="entry name" value="KH_dom_type_1"/>
</dbReference>
<evidence type="ECO:0000313" key="3">
    <source>
        <dbReference type="WBParaSite" id="nRc.2.0.1.t27167-RA"/>
    </source>
</evidence>
<sequence>MQRESNARVTVERVENSDSCKITIKGSPTALEKARVNDFYCLQYVHRLVRYLFPQELIEAKLDEAYETNLRNSSKLNL</sequence>
<organism evidence="2 3">
    <name type="scientific">Romanomermis culicivorax</name>
    <name type="common">Nematode worm</name>
    <dbReference type="NCBI Taxonomy" id="13658"/>
    <lineage>
        <taxon>Eukaryota</taxon>
        <taxon>Metazoa</taxon>
        <taxon>Ecdysozoa</taxon>
        <taxon>Nematoda</taxon>
        <taxon>Enoplea</taxon>
        <taxon>Dorylaimia</taxon>
        <taxon>Mermithida</taxon>
        <taxon>Mermithoidea</taxon>
        <taxon>Mermithidae</taxon>
        <taxon>Romanomermis</taxon>
    </lineage>
</organism>
<dbReference type="CDD" id="cd00105">
    <property type="entry name" value="KH-I"/>
    <property type="match status" value="1"/>
</dbReference>
<name>A0A915JM53_ROMCU</name>
<dbReference type="WBParaSite" id="nRc.2.0.1.t27167-RA">
    <property type="protein sequence ID" value="nRc.2.0.1.t27167-RA"/>
    <property type="gene ID" value="nRc.2.0.1.g27167"/>
</dbReference>
<evidence type="ECO:0000259" key="1">
    <source>
        <dbReference type="Pfam" id="PF00013"/>
    </source>
</evidence>
<proteinExistence type="predicted"/>
<dbReference type="Proteomes" id="UP000887565">
    <property type="component" value="Unplaced"/>
</dbReference>
<feature type="domain" description="K Homology" evidence="1">
    <location>
        <begin position="1"/>
        <end position="35"/>
    </location>
</feature>
<dbReference type="AlphaFoldDB" id="A0A915JM53"/>
<protein>
    <recommendedName>
        <fullName evidence="1">K Homology domain-containing protein</fullName>
    </recommendedName>
</protein>
<keyword evidence="2" id="KW-1185">Reference proteome</keyword>
<dbReference type="GO" id="GO:0003723">
    <property type="term" value="F:RNA binding"/>
    <property type="evidence" value="ECO:0007669"/>
    <property type="project" value="InterPro"/>
</dbReference>
<reference evidence="3" key="1">
    <citation type="submission" date="2022-11" db="UniProtKB">
        <authorList>
            <consortium name="WormBaseParasite"/>
        </authorList>
    </citation>
    <scope>IDENTIFICATION</scope>
</reference>
<dbReference type="Pfam" id="PF00013">
    <property type="entry name" value="KH_1"/>
    <property type="match status" value="1"/>
</dbReference>